<sequence>MNRRIERDGRKKCEVVKDHGAEKEGGHLERGEGAAL</sequence>
<evidence type="ECO:0000313" key="2">
    <source>
        <dbReference type="Proteomes" id="UP000036681"/>
    </source>
</evidence>
<feature type="region of interest" description="Disordered" evidence="1">
    <location>
        <begin position="1"/>
        <end position="36"/>
    </location>
</feature>
<reference evidence="3" key="1">
    <citation type="submission" date="2023-03" db="UniProtKB">
        <authorList>
            <consortium name="WormBaseParasite"/>
        </authorList>
    </citation>
    <scope>IDENTIFICATION</scope>
</reference>
<dbReference type="Proteomes" id="UP000036681">
    <property type="component" value="Unplaced"/>
</dbReference>
<name>A0A9J2PXX7_ASCLU</name>
<evidence type="ECO:0000256" key="1">
    <source>
        <dbReference type="SAM" id="MobiDB-lite"/>
    </source>
</evidence>
<proteinExistence type="predicted"/>
<protein>
    <submittedName>
        <fullName evidence="3">Uncharacterized protein</fullName>
    </submittedName>
</protein>
<accession>A0A9J2PXX7</accession>
<organism evidence="2 3">
    <name type="scientific">Ascaris lumbricoides</name>
    <name type="common">Giant roundworm</name>
    <dbReference type="NCBI Taxonomy" id="6252"/>
    <lineage>
        <taxon>Eukaryota</taxon>
        <taxon>Metazoa</taxon>
        <taxon>Ecdysozoa</taxon>
        <taxon>Nematoda</taxon>
        <taxon>Chromadorea</taxon>
        <taxon>Rhabditida</taxon>
        <taxon>Spirurina</taxon>
        <taxon>Ascaridomorpha</taxon>
        <taxon>Ascaridoidea</taxon>
        <taxon>Ascarididae</taxon>
        <taxon>Ascaris</taxon>
    </lineage>
</organism>
<dbReference type="WBParaSite" id="ALUE_0001480701-mRNA-1">
    <property type="protein sequence ID" value="ALUE_0001480701-mRNA-1"/>
    <property type="gene ID" value="ALUE_0001480701"/>
</dbReference>
<evidence type="ECO:0000313" key="3">
    <source>
        <dbReference type="WBParaSite" id="ALUE_0001480701-mRNA-1"/>
    </source>
</evidence>
<keyword evidence="2" id="KW-1185">Reference proteome</keyword>
<dbReference type="AlphaFoldDB" id="A0A9J2PXX7"/>